<feature type="binding site" evidence="1">
    <location>
        <position position="137"/>
    </location>
    <ligand>
        <name>substrate</name>
    </ligand>
</feature>
<keyword evidence="1" id="KW-0479">Metal-binding</keyword>
<sequence length="242" mass="25672">MSSEQPFYASCDVADALLALGLPHGGYIPDIHLWSPEFKAGNTRGIYCRDFREPIAPALVLLLTVPAFIPPQPPSMVSVKETDAPKPDQHFVDAAPAGSVICISQPSNMVNAVWGGLMTARAQAKGALGVIVDGRIRDLNEQREAGFPVFAKATSIMGAGPFTRASTLNAPIVMQPNPNHPPITIHPGDYIVADADGIVVIPQALLSEVEARCKKSTAIDDQCMAALKAGESIAGTFKKYRG</sequence>
<evidence type="ECO:0000313" key="2">
    <source>
        <dbReference type="EMBL" id="KAF9586655.1"/>
    </source>
</evidence>
<dbReference type="PANTHER" id="PTHR33254:SF4">
    <property type="entry name" value="4-HYDROXY-4-METHYL-2-OXOGLUTARATE ALDOLASE 3-RELATED"/>
    <property type="match status" value="1"/>
</dbReference>
<keyword evidence="3" id="KW-1185">Reference proteome</keyword>
<dbReference type="InterPro" id="IPR036704">
    <property type="entry name" value="RraA/RraA-like_sf"/>
</dbReference>
<comment type="cofactor">
    <cofactor evidence="1">
        <name>Mg(2+)</name>
        <dbReference type="ChEBI" id="CHEBI:18420"/>
    </cofactor>
</comment>
<proteinExistence type="predicted"/>
<dbReference type="InterPro" id="IPR005493">
    <property type="entry name" value="RraA/RraA-like"/>
</dbReference>
<dbReference type="GO" id="GO:0047443">
    <property type="term" value="F:4-hydroxy-4-methyl-2-oxoglutarate aldolase activity"/>
    <property type="evidence" value="ECO:0007669"/>
    <property type="project" value="TreeGrafter"/>
</dbReference>
<name>A0A9P6G5M0_9FUNG</name>
<dbReference type="SUPFAM" id="SSF89562">
    <property type="entry name" value="RraA-like"/>
    <property type="match status" value="1"/>
</dbReference>
<evidence type="ECO:0008006" key="4">
    <source>
        <dbReference type="Google" id="ProtNLM"/>
    </source>
</evidence>
<evidence type="ECO:0000256" key="1">
    <source>
        <dbReference type="PIRSR" id="PIRSR605493-1"/>
    </source>
</evidence>
<dbReference type="PANTHER" id="PTHR33254">
    <property type="entry name" value="4-HYDROXY-4-METHYL-2-OXOGLUTARATE ALDOLASE 3-RELATED"/>
    <property type="match status" value="1"/>
</dbReference>
<feature type="binding site" evidence="1">
    <location>
        <begin position="115"/>
        <end position="118"/>
    </location>
    <ligand>
        <name>substrate</name>
    </ligand>
</feature>
<accession>A0A9P6G5M0</accession>
<comment type="caution">
    <text evidence="2">The sequence shown here is derived from an EMBL/GenBank/DDBJ whole genome shotgun (WGS) entry which is preliminary data.</text>
</comment>
<keyword evidence="1" id="KW-0460">Magnesium</keyword>
<reference evidence="2" key="1">
    <citation type="journal article" date="2020" name="Fungal Divers.">
        <title>Resolving the Mortierellaceae phylogeny through synthesis of multi-gene phylogenetics and phylogenomics.</title>
        <authorList>
            <person name="Vandepol N."/>
            <person name="Liber J."/>
            <person name="Desiro A."/>
            <person name="Na H."/>
            <person name="Kennedy M."/>
            <person name="Barry K."/>
            <person name="Grigoriev I.V."/>
            <person name="Miller A.N."/>
            <person name="O'Donnell K."/>
            <person name="Stajich J.E."/>
            <person name="Bonito G."/>
        </authorList>
    </citation>
    <scope>NUCLEOTIDE SEQUENCE</scope>
    <source>
        <strain evidence="2">KOD1015</strain>
    </source>
</reference>
<dbReference type="Pfam" id="PF03737">
    <property type="entry name" value="RraA-like"/>
    <property type="match status" value="1"/>
</dbReference>
<dbReference type="GO" id="GO:0008948">
    <property type="term" value="F:oxaloacetate decarboxylase activity"/>
    <property type="evidence" value="ECO:0007669"/>
    <property type="project" value="TreeGrafter"/>
</dbReference>
<feature type="binding site" evidence="1">
    <location>
        <position position="138"/>
    </location>
    <ligand>
        <name>Mg(2+)</name>
        <dbReference type="ChEBI" id="CHEBI:18420"/>
    </ligand>
</feature>
<dbReference type="CDD" id="cd16841">
    <property type="entry name" value="RraA_family"/>
    <property type="match status" value="1"/>
</dbReference>
<evidence type="ECO:0000313" key="3">
    <source>
        <dbReference type="Proteomes" id="UP000780801"/>
    </source>
</evidence>
<dbReference type="GO" id="GO:0046872">
    <property type="term" value="F:metal ion binding"/>
    <property type="evidence" value="ECO:0007669"/>
    <property type="project" value="UniProtKB-KW"/>
</dbReference>
<gene>
    <name evidence="2" type="ORF">BGW38_000029</name>
</gene>
<dbReference type="Gene3D" id="3.50.30.40">
    <property type="entry name" value="Ribonuclease E inhibitor RraA/RraA-like"/>
    <property type="match status" value="1"/>
</dbReference>
<dbReference type="EMBL" id="JAABOA010000010">
    <property type="protein sequence ID" value="KAF9586655.1"/>
    <property type="molecule type" value="Genomic_DNA"/>
</dbReference>
<dbReference type="Proteomes" id="UP000780801">
    <property type="component" value="Unassembled WGS sequence"/>
</dbReference>
<organism evidence="2 3">
    <name type="scientific">Lunasporangiospora selenospora</name>
    <dbReference type="NCBI Taxonomy" id="979761"/>
    <lineage>
        <taxon>Eukaryota</taxon>
        <taxon>Fungi</taxon>
        <taxon>Fungi incertae sedis</taxon>
        <taxon>Mucoromycota</taxon>
        <taxon>Mortierellomycotina</taxon>
        <taxon>Mortierellomycetes</taxon>
        <taxon>Mortierellales</taxon>
        <taxon>Mortierellaceae</taxon>
        <taxon>Lunasporangiospora</taxon>
    </lineage>
</organism>
<dbReference type="OrthoDB" id="1476984at2759"/>
<dbReference type="AlphaFoldDB" id="A0A9P6G5M0"/>
<protein>
    <recommendedName>
        <fullName evidence="4">RraA-like protein</fullName>
    </recommendedName>
</protein>